<proteinExistence type="predicted"/>
<feature type="transmembrane region" description="Helical" evidence="2">
    <location>
        <begin position="44"/>
        <end position="66"/>
    </location>
</feature>
<evidence type="ECO:0000313" key="4">
    <source>
        <dbReference type="Proteomes" id="UP000462014"/>
    </source>
</evidence>
<evidence type="ECO:0000256" key="2">
    <source>
        <dbReference type="SAM" id="Phobius"/>
    </source>
</evidence>
<keyword evidence="2" id="KW-0472">Membrane</keyword>
<dbReference type="EMBL" id="WPIK01000003">
    <property type="protein sequence ID" value="MVN20593.1"/>
    <property type="molecule type" value="Genomic_DNA"/>
</dbReference>
<reference evidence="3 4" key="1">
    <citation type="submission" date="2019-12" db="EMBL/GenBank/DDBJ databases">
        <title>Mucilaginibacter sp. HMF7410 genome sequencing and assembly.</title>
        <authorList>
            <person name="Kang H."/>
            <person name="Cha I."/>
            <person name="Kim H."/>
            <person name="Joh K."/>
        </authorList>
    </citation>
    <scope>NUCLEOTIDE SEQUENCE [LARGE SCALE GENOMIC DNA]</scope>
    <source>
        <strain evidence="3 4">HMF7410</strain>
    </source>
</reference>
<keyword evidence="2" id="KW-1133">Transmembrane helix</keyword>
<dbReference type="Proteomes" id="UP000462014">
    <property type="component" value="Unassembled WGS sequence"/>
</dbReference>
<keyword evidence="4" id="KW-1185">Reference proteome</keyword>
<sequence>MKISDKELDDLFQSKLNNLETEPDARVWNNISAQLNIKPKKKSIIMSILQIAASMVIVFSAGWLLLRQNDQLVKKPLPQKVVKLELKRPPTAIQESESLVKKKVLLLSAKNKVIKEAWTSKRKHHAIALKPEIGPEQDDASTQTLAQNKQEQDLQKSNITQSRIAVVPDIATSLNVQPENETPVTTPVKPPVLAVKRSMPVTVAKHKGIRTVGDLVNLVMAKVDKRQDKLIEFTDSDDGEESNITGINLGIISLKKEK</sequence>
<feature type="compositionally biased region" description="Polar residues" evidence="1">
    <location>
        <begin position="140"/>
        <end position="157"/>
    </location>
</feature>
<dbReference type="AlphaFoldDB" id="A0A7K1STF5"/>
<keyword evidence="2" id="KW-0812">Transmembrane</keyword>
<evidence type="ECO:0000313" key="3">
    <source>
        <dbReference type="EMBL" id="MVN20593.1"/>
    </source>
</evidence>
<accession>A0A7K1STF5</accession>
<organism evidence="3 4">
    <name type="scientific">Mucilaginibacter arboris</name>
    <dbReference type="NCBI Taxonomy" id="2682090"/>
    <lineage>
        <taxon>Bacteria</taxon>
        <taxon>Pseudomonadati</taxon>
        <taxon>Bacteroidota</taxon>
        <taxon>Sphingobacteriia</taxon>
        <taxon>Sphingobacteriales</taxon>
        <taxon>Sphingobacteriaceae</taxon>
        <taxon>Mucilaginibacter</taxon>
    </lineage>
</organism>
<comment type="caution">
    <text evidence="3">The sequence shown here is derived from an EMBL/GenBank/DDBJ whole genome shotgun (WGS) entry which is preliminary data.</text>
</comment>
<dbReference type="RefSeq" id="WP_157564232.1">
    <property type="nucleotide sequence ID" value="NZ_WPIK01000003.1"/>
</dbReference>
<gene>
    <name evidence="3" type="ORF">GO621_03475</name>
</gene>
<protein>
    <submittedName>
        <fullName evidence="3">Uncharacterized protein</fullName>
    </submittedName>
</protein>
<evidence type="ECO:0000256" key="1">
    <source>
        <dbReference type="SAM" id="MobiDB-lite"/>
    </source>
</evidence>
<name>A0A7K1STF5_9SPHI</name>
<feature type="region of interest" description="Disordered" evidence="1">
    <location>
        <begin position="131"/>
        <end position="157"/>
    </location>
</feature>